<evidence type="ECO:0000313" key="1">
    <source>
        <dbReference type="EMBL" id="OQV11551.1"/>
    </source>
</evidence>
<dbReference type="EMBL" id="MTYJ01000168">
    <property type="protein sequence ID" value="OQV11551.1"/>
    <property type="molecule type" value="Genomic_DNA"/>
</dbReference>
<evidence type="ECO:0000313" key="2">
    <source>
        <dbReference type="Proteomes" id="UP000192578"/>
    </source>
</evidence>
<gene>
    <name evidence="1" type="ORF">BV898_14127</name>
</gene>
<protein>
    <submittedName>
        <fullName evidence="1">Uncharacterized protein</fullName>
    </submittedName>
</protein>
<dbReference type="AlphaFoldDB" id="A0A1W0W8M0"/>
<reference evidence="2" key="1">
    <citation type="submission" date="2017-01" db="EMBL/GenBank/DDBJ databases">
        <title>Comparative genomics of anhydrobiosis in the tardigrade Hypsibius dujardini.</title>
        <authorList>
            <person name="Yoshida Y."/>
            <person name="Koutsovoulos G."/>
            <person name="Laetsch D."/>
            <person name="Stevens L."/>
            <person name="Kumar S."/>
            <person name="Horikawa D."/>
            <person name="Ishino K."/>
            <person name="Komine S."/>
            <person name="Tomita M."/>
            <person name="Blaxter M."/>
            <person name="Arakawa K."/>
        </authorList>
    </citation>
    <scope>NUCLEOTIDE SEQUENCE [LARGE SCALE GENOMIC DNA]</scope>
    <source>
        <strain evidence="2">Z151</strain>
    </source>
</reference>
<keyword evidence="2" id="KW-1185">Reference proteome</keyword>
<sequence>MAQPELVCNDCENSPVTATDTTITPQSALPTSANQLQLVNIGLSGVIVPCSKVGDIVPGPQFMLPLPQSDYDVKLDVVNSSSASAAGTTLYLSYNPATGFLRVGPNGPAIDVTQVYSAILINRKTLEQSDPFIFTAIIHTCVMHITGPKSFSVCIGIGTPYLGGYTGLNYTAENVGLLANGVNWNTVNPQTGVAIAPLPCPGGSAGPFVTACTGNCDLNQCYLIDRQTGNPEFFAKGNRTTSACGTCFPIPPTVTVAPCTAFETFTQTITVIGNAPGYINGILADITVTYDSTCNSLAVFNVTY</sequence>
<comment type="caution">
    <text evidence="1">The sequence shown here is derived from an EMBL/GenBank/DDBJ whole genome shotgun (WGS) entry which is preliminary data.</text>
</comment>
<proteinExistence type="predicted"/>
<name>A0A1W0W8M0_HYPEX</name>
<dbReference type="Proteomes" id="UP000192578">
    <property type="component" value="Unassembled WGS sequence"/>
</dbReference>
<accession>A0A1W0W8M0</accession>
<organism evidence="1 2">
    <name type="scientific">Hypsibius exemplaris</name>
    <name type="common">Freshwater tardigrade</name>
    <dbReference type="NCBI Taxonomy" id="2072580"/>
    <lineage>
        <taxon>Eukaryota</taxon>
        <taxon>Metazoa</taxon>
        <taxon>Ecdysozoa</taxon>
        <taxon>Tardigrada</taxon>
        <taxon>Eutardigrada</taxon>
        <taxon>Parachela</taxon>
        <taxon>Hypsibioidea</taxon>
        <taxon>Hypsibiidae</taxon>
        <taxon>Hypsibius</taxon>
    </lineage>
</organism>